<feature type="domain" description="ZP" evidence="5">
    <location>
        <begin position="1"/>
        <end position="58"/>
    </location>
</feature>
<evidence type="ECO:0000256" key="2">
    <source>
        <dbReference type="ARBA" id="ARBA00023157"/>
    </source>
</evidence>
<evidence type="ECO:0000313" key="7">
    <source>
        <dbReference type="Proteomes" id="UP000887567"/>
    </source>
</evidence>
<keyword evidence="4" id="KW-0812">Transmembrane</keyword>
<keyword evidence="4" id="KW-0472">Membrane</keyword>
<reference evidence="6" key="1">
    <citation type="submission" date="2022-11" db="UniProtKB">
        <authorList>
            <consortium name="EnsemblMetazoa"/>
        </authorList>
    </citation>
    <scope>IDENTIFICATION</scope>
</reference>
<dbReference type="GeneID" id="110240699"/>
<feature type="region of interest" description="Disordered" evidence="3">
    <location>
        <begin position="138"/>
        <end position="157"/>
    </location>
</feature>
<feature type="transmembrane region" description="Helical" evidence="4">
    <location>
        <begin position="106"/>
        <end position="127"/>
    </location>
</feature>
<dbReference type="Gene3D" id="2.60.40.4100">
    <property type="entry name" value="Zona pellucida, ZP-C domain"/>
    <property type="match status" value="1"/>
</dbReference>
<keyword evidence="2" id="KW-1015">Disulfide bond</keyword>
<name>A0A913XC33_EXADI</name>
<organism evidence="6 7">
    <name type="scientific">Exaiptasia diaphana</name>
    <name type="common">Tropical sea anemone</name>
    <name type="synonym">Aiptasia pulchella</name>
    <dbReference type="NCBI Taxonomy" id="2652724"/>
    <lineage>
        <taxon>Eukaryota</taxon>
        <taxon>Metazoa</taxon>
        <taxon>Cnidaria</taxon>
        <taxon>Anthozoa</taxon>
        <taxon>Hexacorallia</taxon>
        <taxon>Actiniaria</taxon>
        <taxon>Aiptasiidae</taxon>
        <taxon>Exaiptasia</taxon>
    </lineage>
</organism>
<sequence>MDSTMIYRYYPSSSVQRFSIKSFRFLRTSKRLVYLHCELLVCHRNSTNSRCSSGCVGSRRRRDTDDYDDTSNSYGLSTGPIAGDKIDLSETDQNKGTEHKVQGMTIGLSVMGGVLALVCVAVIMKLVHAKVLKSRKSRSASAYEVKTNEGSAASNLDDCPTEHAVNAYDGPAAFQLDEIAKP</sequence>
<dbReference type="PANTHER" id="PTHR14002">
    <property type="entry name" value="ENDOGLIN/TGF-BETA RECEPTOR TYPE III"/>
    <property type="match status" value="1"/>
</dbReference>
<dbReference type="PANTHER" id="PTHR14002:SF43">
    <property type="entry name" value="DELTA-LIKE PROTEIN"/>
    <property type="match status" value="1"/>
</dbReference>
<dbReference type="Proteomes" id="UP000887567">
    <property type="component" value="Unplaced"/>
</dbReference>
<keyword evidence="1" id="KW-0732">Signal</keyword>
<dbReference type="InterPro" id="IPR001507">
    <property type="entry name" value="ZP_dom"/>
</dbReference>
<evidence type="ECO:0000256" key="4">
    <source>
        <dbReference type="SAM" id="Phobius"/>
    </source>
</evidence>
<evidence type="ECO:0000259" key="5">
    <source>
        <dbReference type="PROSITE" id="PS51034"/>
    </source>
</evidence>
<evidence type="ECO:0000256" key="3">
    <source>
        <dbReference type="SAM" id="MobiDB-lite"/>
    </source>
</evidence>
<dbReference type="PROSITE" id="PS51034">
    <property type="entry name" value="ZP_2"/>
    <property type="match status" value="1"/>
</dbReference>
<keyword evidence="7" id="KW-1185">Reference proteome</keyword>
<evidence type="ECO:0000256" key="1">
    <source>
        <dbReference type="ARBA" id="ARBA00022729"/>
    </source>
</evidence>
<dbReference type="InterPro" id="IPR055355">
    <property type="entry name" value="ZP-C"/>
</dbReference>
<dbReference type="EnsemblMetazoa" id="XM_021046516.2">
    <property type="protein sequence ID" value="XP_020902175.1"/>
    <property type="gene ID" value="LOC110240699"/>
</dbReference>
<dbReference type="OrthoDB" id="2015116at2759"/>
<proteinExistence type="predicted"/>
<dbReference type="OMA" id="CVAVIMK"/>
<dbReference type="AlphaFoldDB" id="A0A913XC33"/>
<dbReference type="KEGG" id="epa:110240699"/>
<feature type="region of interest" description="Disordered" evidence="3">
    <location>
        <begin position="52"/>
        <end position="71"/>
    </location>
</feature>
<keyword evidence="4" id="KW-1133">Transmembrane helix</keyword>
<accession>A0A913XC33</accession>
<protein>
    <recommendedName>
        <fullName evidence="5">ZP domain-containing protein</fullName>
    </recommendedName>
</protein>
<dbReference type="RefSeq" id="XP_020902175.1">
    <property type="nucleotide sequence ID" value="XM_021046516.2"/>
</dbReference>
<evidence type="ECO:0000313" key="6">
    <source>
        <dbReference type="EnsemblMetazoa" id="XP_020902175.1"/>
    </source>
</evidence>
<dbReference type="Pfam" id="PF00100">
    <property type="entry name" value="Zona_pellucida"/>
    <property type="match status" value="1"/>
</dbReference>
<dbReference type="InterPro" id="IPR042235">
    <property type="entry name" value="ZP-C_dom"/>
</dbReference>